<feature type="signal peptide" evidence="1">
    <location>
        <begin position="1"/>
        <end position="23"/>
    </location>
</feature>
<evidence type="ECO:0000313" key="3">
    <source>
        <dbReference type="Proteomes" id="UP000007845"/>
    </source>
</evidence>
<dbReference type="SMR" id="F0JGN5"/>
<dbReference type="HOGENOM" id="CLU_1608182_0_0_7"/>
<proteinExistence type="predicted"/>
<protein>
    <recommendedName>
        <fullName evidence="4">DUF2059 domain-containing protein</fullName>
    </recommendedName>
</protein>
<organism evidence="2 3">
    <name type="scientific">Pseudodesulfovibrio mercurii</name>
    <dbReference type="NCBI Taxonomy" id="641491"/>
    <lineage>
        <taxon>Bacteria</taxon>
        <taxon>Pseudomonadati</taxon>
        <taxon>Thermodesulfobacteriota</taxon>
        <taxon>Desulfovibrionia</taxon>
        <taxon>Desulfovibrionales</taxon>
        <taxon>Desulfovibrionaceae</taxon>
    </lineage>
</organism>
<dbReference type="STRING" id="641491.DND132_0689"/>
<evidence type="ECO:0000313" key="2">
    <source>
        <dbReference type="EMBL" id="EGB13904.1"/>
    </source>
</evidence>
<gene>
    <name evidence="2" type="ORF">DND132_0689</name>
</gene>
<dbReference type="AlphaFoldDB" id="F0JGN5"/>
<dbReference type="EMBL" id="CP003220">
    <property type="protein sequence ID" value="EGB13904.1"/>
    <property type="molecule type" value="Genomic_DNA"/>
</dbReference>
<name>F0JGN5_9BACT</name>
<dbReference type="RefSeq" id="WP_014321332.1">
    <property type="nucleotide sequence ID" value="NC_016803.1"/>
</dbReference>
<keyword evidence="3" id="KW-1185">Reference proteome</keyword>
<dbReference type="eggNOG" id="COG3184">
    <property type="taxonomic scope" value="Bacteria"/>
</dbReference>
<dbReference type="OrthoDB" id="5465183at2"/>
<feature type="chain" id="PRO_5003255039" description="DUF2059 domain-containing protein" evidence="1">
    <location>
        <begin position="24"/>
        <end position="165"/>
    </location>
</feature>
<accession>F0JGN5</accession>
<dbReference type="KEGG" id="ddn:DND132_0689"/>
<evidence type="ECO:0000256" key="1">
    <source>
        <dbReference type="SAM" id="SignalP"/>
    </source>
</evidence>
<dbReference type="Proteomes" id="UP000007845">
    <property type="component" value="Chromosome"/>
</dbReference>
<evidence type="ECO:0008006" key="4">
    <source>
        <dbReference type="Google" id="ProtNLM"/>
    </source>
</evidence>
<keyword evidence="1" id="KW-0732">Signal</keyword>
<sequence length="165" mass="18842" precursor="true">MKRLLIFPLLLLTLALCASPALAERPTDQSLMTMFEASGTVDTVQTMMAKLLAVAQIQLKKKLPNLPEEAGQIINEEMHNAVQKTMNDVLAKQTAYYAERLTQQDVDDLIALYDTPVWKKQFEVTQQYAREEYGKMLREDIPKMTNDMMARIATRLKEAGYIKDK</sequence>
<reference evidence="2 3" key="1">
    <citation type="journal article" date="2011" name="J. Bacteriol.">
        <title>Genome sequence of the mercury-methylating strain Desulfovibrio desulfuricans ND132.</title>
        <authorList>
            <person name="Brown S.D."/>
            <person name="Gilmour C.C."/>
            <person name="Kucken A.M."/>
            <person name="Wall J.D."/>
            <person name="Elias D.A."/>
            <person name="Brandt C.C."/>
            <person name="Podar M."/>
            <person name="Chertkov O."/>
            <person name="Held B."/>
            <person name="Bruce D.C."/>
            <person name="Detter J.C."/>
            <person name="Tapia R."/>
            <person name="Han C.S."/>
            <person name="Goodwin L.A."/>
            <person name="Cheng J.F."/>
            <person name="Pitluck S."/>
            <person name="Woyke T."/>
            <person name="Mikhailova N."/>
            <person name="Ivanova N.N."/>
            <person name="Han J."/>
            <person name="Lucas S."/>
            <person name="Lapidus A.L."/>
            <person name="Land M.L."/>
            <person name="Hauser L.J."/>
            <person name="Palumbo A.V."/>
        </authorList>
    </citation>
    <scope>NUCLEOTIDE SEQUENCE [LARGE SCALE GENOMIC DNA]</scope>
    <source>
        <strain evidence="2 3">ND132</strain>
    </source>
</reference>